<feature type="transmembrane region" description="Helical" evidence="12">
    <location>
        <begin position="12"/>
        <end position="34"/>
    </location>
</feature>
<evidence type="ECO:0000256" key="1">
    <source>
        <dbReference type="ARBA" id="ARBA00004651"/>
    </source>
</evidence>
<evidence type="ECO:0000256" key="6">
    <source>
        <dbReference type="ARBA" id="ARBA00022989"/>
    </source>
</evidence>
<evidence type="ECO:0000256" key="11">
    <source>
        <dbReference type="PIRSR" id="PIRSR005091-3"/>
    </source>
</evidence>
<dbReference type="InterPro" id="IPR050448">
    <property type="entry name" value="OpgB/LTA_synthase_biosynth"/>
</dbReference>
<keyword evidence="10" id="KW-0464">Manganese</keyword>
<keyword evidence="5 12" id="KW-0812">Transmembrane</keyword>
<dbReference type="EMBL" id="VSDO01000004">
    <property type="protein sequence ID" value="TYA11650.1"/>
    <property type="molecule type" value="Genomic_DNA"/>
</dbReference>
<comment type="subcellular location">
    <subcellularLocation>
        <location evidence="1">Cell membrane</location>
        <topology evidence="1">Multi-pass membrane protein</topology>
    </subcellularLocation>
</comment>
<sequence>MPALNRIRLGNIKPFVFFTFILILKTYLAWIAIFEEMPPWGPLLKELPFIWALFCLIEWFSSKRKIAVYLTVNLIVTGIFFAAMMYHKYYGVMVTYHALQQVNQVTAVSNSVFSLLAPYYLLIFLDIVVIGFWLFRKKRAEKLKAFFNLKSLRTGIVATVFGVSVALCIFNVWPNRASMNEIKQAEQMGILNYETYVIFSNSSKKEDLVDKNEINQTKIDQLKGVTPPAHPKYFGQAKGKNLIIIQMESFQNFLIDLKIDGQEITPVMNKLAKENMYFKHFYQMVGQGNTSDAEFVVNTSFYIPYNEAATQNYPDKELPSLPKLMKSAGYDTATFHTNVVDFWNRGELYKAIGFDRYYDQEFFGQEDTVFFGPSDEVLYKKTAEELDKMQQAGKPFYTQVISMTAHHPFTMPHEKDRITLPERYQDNMVGDYIRSQNYADYALGQFIEDLKRRGIWDNSVVVIYGDHLGLPMYSLDKHGLELMHEIYGRDYGYIDMINIPLIISAPGVSAPNTFENVGGQVDILPTVANLMGISLDQHLHFGQDILNQTYNLLPQRYYLPSGSFLNDKALFMPGVWYKDGTQYPVAEDGVSQALTTEKEYNRALELLRLSDSYVQQLPDRVKAEETE</sequence>
<keyword evidence="6 12" id="KW-1133">Transmembrane helix</keyword>
<feature type="transmembrane region" description="Helical" evidence="12">
    <location>
        <begin position="67"/>
        <end position="86"/>
    </location>
</feature>
<dbReference type="AlphaFoldDB" id="A0A5D0CPX7"/>
<dbReference type="CDD" id="cd16015">
    <property type="entry name" value="LTA_synthase"/>
    <property type="match status" value="1"/>
</dbReference>
<evidence type="ECO:0000259" key="13">
    <source>
        <dbReference type="Pfam" id="PF00884"/>
    </source>
</evidence>
<comment type="similarity">
    <text evidence="3 8">Belongs to the LTA synthase family.</text>
</comment>
<dbReference type="RefSeq" id="WP_148455701.1">
    <property type="nucleotide sequence ID" value="NZ_VSDO01000004.1"/>
</dbReference>
<dbReference type="OrthoDB" id="5901192at2"/>
<keyword evidence="10" id="KW-0479">Metal-binding</keyword>
<feature type="binding site" evidence="11">
    <location>
        <position position="248"/>
    </location>
    <ligand>
        <name>Mn(2+)</name>
        <dbReference type="ChEBI" id="CHEBI:29035"/>
    </ligand>
</feature>
<feature type="binding site" evidence="11">
    <location>
        <position position="467"/>
    </location>
    <ligand>
        <name>Mn(2+)</name>
        <dbReference type="ChEBI" id="CHEBI:29035"/>
    </ligand>
</feature>
<accession>A0A5D0CPX7</accession>
<feature type="transmembrane region" description="Helical" evidence="12">
    <location>
        <begin position="40"/>
        <end position="60"/>
    </location>
</feature>
<keyword evidence="4 8" id="KW-1003">Cell membrane</keyword>
<dbReference type="SUPFAM" id="SSF53649">
    <property type="entry name" value="Alkaline phosphatase-like"/>
    <property type="match status" value="1"/>
</dbReference>
<evidence type="ECO:0000256" key="10">
    <source>
        <dbReference type="PIRSR" id="PIRSR005091-2"/>
    </source>
</evidence>
<feature type="domain" description="Sulfatase N-terminal" evidence="13">
    <location>
        <begin position="240"/>
        <end position="533"/>
    </location>
</feature>
<reference evidence="14 15" key="1">
    <citation type="submission" date="2019-08" db="EMBL/GenBank/DDBJ databases">
        <title>Genome sequencing of Paenibacillus faecis DSM 23593(T).</title>
        <authorList>
            <person name="Kook J.-K."/>
            <person name="Park S.-N."/>
            <person name="Lim Y.K."/>
        </authorList>
    </citation>
    <scope>NUCLEOTIDE SEQUENCE [LARGE SCALE GENOMIC DNA]</scope>
    <source>
        <strain evidence="14 15">DSM 23593</strain>
    </source>
</reference>
<comment type="caution">
    <text evidence="14">The sequence shown here is derived from an EMBL/GenBank/DDBJ whole genome shotgun (WGS) entry which is preliminary data.</text>
</comment>
<dbReference type="PANTHER" id="PTHR47371">
    <property type="entry name" value="LIPOTEICHOIC ACID SYNTHASE"/>
    <property type="match status" value="1"/>
</dbReference>
<evidence type="ECO:0000256" key="9">
    <source>
        <dbReference type="PIRSR" id="PIRSR005091-1"/>
    </source>
</evidence>
<protein>
    <submittedName>
        <fullName evidence="14">LTA synthase family protein</fullName>
    </submittedName>
</protein>
<organism evidence="14 15">
    <name type="scientific">Paenibacillus faecis</name>
    <dbReference type="NCBI Taxonomy" id="862114"/>
    <lineage>
        <taxon>Bacteria</taxon>
        <taxon>Bacillati</taxon>
        <taxon>Bacillota</taxon>
        <taxon>Bacilli</taxon>
        <taxon>Bacillales</taxon>
        <taxon>Paenibacillaceae</taxon>
        <taxon>Paenibacillus</taxon>
    </lineage>
</organism>
<keyword evidence="15" id="KW-1185">Reference proteome</keyword>
<dbReference type="Gene3D" id="3.40.720.10">
    <property type="entry name" value="Alkaline Phosphatase, subunit A"/>
    <property type="match status" value="1"/>
</dbReference>
<evidence type="ECO:0000256" key="5">
    <source>
        <dbReference type="ARBA" id="ARBA00022692"/>
    </source>
</evidence>
<dbReference type="Pfam" id="PF00884">
    <property type="entry name" value="Sulfatase"/>
    <property type="match status" value="1"/>
</dbReference>
<dbReference type="Gene3D" id="3.30.1120.170">
    <property type="match status" value="1"/>
</dbReference>
<dbReference type="PANTHER" id="PTHR47371:SF3">
    <property type="entry name" value="PHOSPHOGLYCEROL TRANSFERASE I"/>
    <property type="match status" value="1"/>
</dbReference>
<comment type="pathway">
    <text evidence="2">Cell wall biogenesis; lipoteichoic acid biosynthesis.</text>
</comment>
<dbReference type="Proteomes" id="UP000325218">
    <property type="component" value="Unassembled WGS sequence"/>
</dbReference>
<evidence type="ECO:0000256" key="7">
    <source>
        <dbReference type="ARBA" id="ARBA00023136"/>
    </source>
</evidence>
<feature type="transmembrane region" description="Helical" evidence="12">
    <location>
        <begin position="155"/>
        <end position="173"/>
    </location>
</feature>
<evidence type="ECO:0000313" key="15">
    <source>
        <dbReference type="Proteomes" id="UP000325218"/>
    </source>
</evidence>
<feature type="active site" evidence="9">
    <location>
        <position position="290"/>
    </location>
</feature>
<keyword evidence="7 8" id="KW-0472">Membrane</keyword>
<dbReference type="GO" id="GO:0005886">
    <property type="term" value="C:plasma membrane"/>
    <property type="evidence" value="ECO:0007669"/>
    <property type="project" value="UniProtKB-SubCell"/>
</dbReference>
<name>A0A5D0CPX7_9BACL</name>
<evidence type="ECO:0000256" key="3">
    <source>
        <dbReference type="ARBA" id="ARBA00009983"/>
    </source>
</evidence>
<feature type="transmembrane region" description="Helical" evidence="12">
    <location>
        <begin position="117"/>
        <end position="135"/>
    </location>
</feature>
<evidence type="ECO:0000256" key="8">
    <source>
        <dbReference type="PIRNR" id="PIRNR005091"/>
    </source>
</evidence>
<feature type="binding site" evidence="10">
    <location>
        <position position="406"/>
    </location>
    <ligand>
        <name>substrate</name>
    </ligand>
</feature>
<evidence type="ECO:0000256" key="2">
    <source>
        <dbReference type="ARBA" id="ARBA00004936"/>
    </source>
</evidence>
<feature type="binding site" evidence="11">
    <location>
        <position position="290"/>
    </location>
    <ligand>
        <name>Mn(2+)</name>
        <dbReference type="ChEBI" id="CHEBI:29035"/>
    </ligand>
</feature>
<evidence type="ECO:0000256" key="12">
    <source>
        <dbReference type="SAM" id="Phobius"/>
    </source>
</evidence>
<gene>
    <name evidence="14" type="ORF">FRY98_21255</name>
</gene>
<evidence type="ECO:0000313" key="14">
    <source>
        <dbReference type="EMBL" id="TYA11650.1"/>
    </source>
</evidence>
<dbReference type="InterPro" id="IPR012160">
    <property type="entry name" value="LtaS-like"/>
</dbReference>
<dbReference type="InterPro" id="IPR000917">
    <property type="entry name" value="Sulfatase_N"/>
</dbReference>
<dbReference type="PIRSF" id="PIRSF005091">
    <property type="entry name" value="Mmb_sulf_HI1246"/>
    <property type="match status" value="1"/>
</dbReference>
<dbReference type="InterPro" id="IPR017850">
    <property type="entry name" value="Alkaline_phosphatase_core_sf"/>
</dbReference>
<evidence type="ECO:0000256" key="4">
    <source>
        <dbReference type="ARBA" id="ARBA00022475"/>
    </source>
</evidence>
<dbReference type="GO" id="GO:0046872">
    <property type="term" value="F:metal ion binding"/>
    <property type="evidence" value="ECO:0007669"/>
    <property type="project" value="UniProtKB-KW"/>
</dbReference>
<feature type="binding site" evidence="11">
    <location>
        <position position="466"/>
    </location>
    <ligand>
        <name>Mn(2+)</name>
        <dbReference type="ChEBI" id="CHEBI:29035"/>
    </ligand>
</feature>
<proteinExistence type="inferred from homology"/>